<protein>
    <recommendedName>
        <fullName evidence="3">AMIN domain-containing protein</fullName>
    </recommendedName>
</protein>
<organism evidence="1 2">
    <name type="scientific">Bacteriovorax antarcticus</name>
    <dbReference type="NCBI Taxonomy" id="3088717"/>
    <lineage>
        <taxon>Bacteria</taxon>
        <taxon>Pseudomonadati</taxon>
        <taxon>Bdellovibrionota</taxon>
        <taxon>Bacteriovoracia</taxon>
        <taxon>Bacteriovoracales</taxon>
        <taxon>Bacteriovoracaceae</taxon>
        <taxon>Bacteriovorax</taxon>
    </lineage>
</organism>
<name>A0ABU5VSL4_9BACT</name>
<proteinExistence type="predicted"/>
<reference evidence="1 2" key="1">
    <citation type="submission" date="2023-11" db="EMBL/GenBank/DDBJ databases">
        <title>A Novel Polar Bacteriovorax (B. antarcticus) Isolated from the Biocrust in Antarctica.</title>
        <authorList>
            <person name="Mun W."/>
            <person name="Choi S.Y."/>
            <person name="Mitchell R.J."/>
        </authorList>
    </citation>
    <scope>NUCLEOTIDE SEQUENCE [LARGE SCALE GENOMIC DNA]</scope>
    <source>
        <strain evidence="1 2">PP10</strain>
    </source>
</reference>
<evidence type="ECO:0000313" key="1">
    <source>
        <dbReference type="EMBL" id="MEA9354645.1"/>
    </source>
</evidence>
<keyword evidence="2" id="KW-1185">Reference proteome</keyword>
<evidence type="ECO:0000313" key="2">
    <source>
        <dbReference type="Proteomes" id="UP001302274"/>
    </source>
</evidence>
<dbReference type="RefSeq" id="WP_323574092.1">
    <property type="nucleotide sequence ID" value="NZ_JAYGJQ010000001.1"/>
</dbReference>
<dbReference type="EMBL" id="JAYGJQ010000001">
    <property type="protein sequence ID" value="MEA9354645.1"/>
    <property type="molecule type" value="Genomic_DNA"/>
</dbReference>
<comment type="caution">
    <text evidence="1">The sequence shown here is derived from an EMBL/GenBank/DDBJ whole genome shotgun (WGS) entry which is preliminary data.</text>
</comment>
<dbReference type="Proteomes" id="UP001302274">
    <property type="component" value="Unassembled WGS sequence"/>
</dbReference>
<accession>A0ABU5VSL4</accession>
<gene>
    <name evidence="1" type="ORF">SHI21_00415</name>
</gene>
<sequence length="158" mass="18118">MKIIALFVTIFCLTSISFGQDLFKERIRKLSSNKTSIYIEKGIFHNGGVKVQSSLKSLRQSYNPKQGFERIVMDFSTNQVPKIYGHISSDDKKLYLDIFETTLAKDFKSVPSTRFIEKVNFFPIESNHLSLDLKLKGKVSADIFYLENPGRLVIDLKN</sequence>
<evidence type="ECO:0008006" key="3">
    <source>
        <dbReference type="Google" id="ProtNLM"/>
    </source>
</evidence>